<dbReference type="GO" id="GO:0005789">
    <property type="term" value="C:endoplasmic reticulum membrane"/>
    <property type="evidence" value="ECO:0007669"/>
    <property type="project" value="UniProtKB-SubCell"/>
</dbReference>
<evidence type="ECO:0000256" key="4">
    <source>
        <dbReference type="ARBA" id="ARBA00022723"/>
    </source>
</evidence>
<keyword evidence="9 15" id="KW-0482">Metalloprotease</keyword>
<keyword evidence="3 15" id="KW-0812">Transmembrane</keyword>
<dbReference type="Gene3D" id="3.30.2010.10">
    <property type="entry name" value="Metalloproteases ('zincins'), catalytic domain"/>
    <property type="match status" value="1"/>
</dbReference>
<evidence type="ECO:0000313" key="18">
    <source>
        <dbReference type="EMBL" id="KAG7528461.1"/>
    </source>
</evidence>
<dbReference type="InterPro" id="IPR027057">
    <property type="entry name" value="CAXX_Prtase_1"/>
</dbReference>
<evidence type="ECO:0000256" key="8">
    <source>
        <dbReference type="ARBA" id="ARBA00022989"/>
    </source>
</evidence>
<dbReference type="InterPro" id="IPR001915">
    <property type="entry name" value="Peptidase_M48"/>
</dbReference>
<sequence>MLGFLAGKASSIVQNPAIDYKKFALGASWAIFGLESYILTRQLPCYSIPAPPAALADHIPEDTYKKSQAYGRDKTRWALFKQVYNQTLNALYIGGGAYKWVWTLTGGWMAKMGFGGDRVITHSLLYAGFFTIVSSIPSLPLSAFATFGIEEKHGFNKSTWGLWITDQLKSYAIGAVIGLPVLAAFLKIVDYAGDWFIPALMIFFLSFTFIMQLVYPIFIQPLFNKLTPLPEGELRERIEKLAGSLGFPLKHLYVIDGSKRSGHSNAYFYGLPWSKHIVIFDTLIEQSKPEEVEAVIAHELGHWKHAHPSKLMVVGQINLLITLSAFTLFIHNPAIFRSFGFSEDVAVRQQPVIIGFFLYQLIMNPLDPLISLLMNSVTRRYEYEADRFACALDPRYKALLSSSLIKLMNENLSSPHQDWLYSTYHNSHPSLLERLKAMDDYQPSEKLVVKDEIKREKDL</sequence>
<feature type="active site" description="Proton donor" evidence="13">
    <location>
        <position position="386"/>
    </location>
</feature>
<keyword evidence="4 14" id="KW-0479">Metal-binding</keyword>
<evidence type="ECO:0000256" key="2">
    <source>
        <dbReference type="ARBA" id="ARBA00022670"/>
    </source>
</evidence>
<proteinExistence type="inferred from homology"/>
<feature type="domain" description="Peptidase M48" evidence="16">
    <location>
        <begin position="228"/>
        <end position="440"/>
    </location>
</feature>
<reference evidence="18" key="1">
    <citation type="submission" date="2020-04" db="EMBL/GenBank/DDBJ databases">
        <title>Analysis of mating type loci in Filobasidium floriforme.</title>
        <authorList>
            <person name="Nowrousian M."/>
        </authorList>
    </citation>
    <scope>NUCLEOTIDE SEQUENCE</scope>
    <source>
        <strain evidence="18">CBS 6242</strain>
    </source>
</reference>
<organism evidence="18 19">
    <name type="scientific">Filobasidium floriforme</name>
    <dbReference type="NCBI Taxonomy" id="5210"/>
    <lineage>
        <taxon>Eukaryota</taxon>
        <taxon>Fungi</taxon>
        <taxon>Dikarya</taxon>
        <taxon>Basidiomycota</taxon>
        <taxon>Agaricomycotina</taxon>
        <taxon>Tremellomycetes</taxon>
        <taxon>Filobasidiales</taxon>
        <taxon>Filobasidiaceae</taxon>
        <taxon>Filobasidium</taxon>
    </lineage>
</organism>
<evidence type="ECO:0000259" key="16">
    <source>
        <dbReference type="Pfam" id="PF01435"/>
    </source>
</evidence>
<comment type="cofactor">
    <cofactor evidence="14 15">
        <name>Zn(2+)</name>
        <dbReference type="ChEBI" id="CHEBI:29105"/>
    </cofactor>
    <text evidence="14 15">Binds 1 zinc ion per subunit.</text>
</comment>
<evidence type="ECO:0000256" key="5">
    <source>
        <dbReference type="ARBA" id="ARBA00022801"/>
    </source>
</evidence>
<dbReference type="GO" id="GO:0046872">
    <property type="term" value="F:metal ion binding"/>
    <property type="evidence" value="ECO:0007669"/>
    <property type="project" value="UniProtKB-UniRule"/>
</dbReference>
<keyword evidence="7 14" id="KW-0862">Zinc</keyword>
<feature type="binding site" evidence="14">
    <location>
        <position position="302"/>
    </location>
    <ligand>
        <name>Zn(2+)</name>
        <dbReference type="ChEBI" id="CHEBI:29105"/>
        <note>catalytic</note>
    </ligand>
</feature>
<evidence type="ECO:0000256" key="15">
    <source>
        <dbReference type="RuleBase" id="RU366005"/>
    </source>
</evidence>
<feature type="transmembrane region" description="Helical" evidence="15">
    <location>
        <begin position="351"/>
        <end position="373"/>
    </location>
</feature>
<comment type="catalytic activity">
    <reaction evidence="11 15">
        <text>Hydrolyzes the peptide bond -P2-(S-farnesyl or geranylgeranyl)C-P1'-P2'-P3'-COOH where P1' and P2' are amino acids with aliphatic side chains and P3' is any C-terminal residue.</text>
        <dbReference type="EC" id="3.4.24.84"/>
    </reaction>
</comment>
<keyword evidence="5 15" id="KW-0378">Hydrolase</keyword>
<dbReference type="PANTHER" id="PTHR10120">
    <property type="entry name" value="CAAX PRENYL PROTEASE 1"/>
    <property type="match status" value="1"/>
</dbReference>
<keyword evidence="8 15" id="KW-1133">Transmembrane helix</keyword>
<evidence type="ECO:0000256" key="7">
    <source>
        <dbReference type="ARBA" id="ARBA00022833"/>
    </source>
</evidence>
<feature type="transmembrane region" description="Helical" evidence="15">
    <location>
        <begin position="124"/>
        <end position="149"/>
    </location>
</feature>
<dbReference type="Pfam" id="PF01435">
    <property type="entry name" value="Peptidase_M48"/>
    <property type="match status" value="1"/>
</dbReference>
<evidence type="ECO:0000256" key="6">
    <source>
        <dbReference type="ARBA" id="ARBA00022824"/>
    </source>
</evidence>
<dbReference type="Proteomes" id="UP000812966">
    <property type="component" value="Unassembled WGS sequence"/>
</dbReference>
<dbReference type="Pfam" id="PF16491">
    <property type="entry name" value="Peptidase_M48_N"/>
    <property type="match status" value="1"/>
</dbReference>
<comment type="function">
    <text evidence="15">Proteolytically removes the C-terminal three residues of farnesylated proteins.</text>
</comment>
<name>A0A8K0NKU3_9TREE</name>
<protein>
    <recommendedName>
        <fullName evidence="15">CAAX prenyl protease</fullName>
        <ecNumber evidence="15">3.4.24.84</ecNumber>
    </recommendedName>
</protein>
<gene>
    <name evidence="18" type="ORF">FFLO_06142</name>
</gene>
<feature type="domain" description="CAAX prenyl protease 1 N-terminal" evidence="17">
    <location>
        <begin position="49"/>
        <end position="225"/>
    </location>
</feature>
<dbReference type="EMBL" id="JABELV010000182">
    <property type="protein sequence ID" value="KAG7528461.1"/>
    <property type="molecule type" value="Genomic_DNA"/>
</dbReference>
<feature type="transmembrane region" description="Helical" evidence="15">
    <location>
        <begin position="170"/>
        <end position="189"/>
    </location>
</feature>
<keyword evidence="2 15" id="KW-0645">Protease</keyword>
<evidence type="ECO:0000313" key="19">
    <source>
        <dbReference type="Proteomes" id="UP000812966"/>
    </source>
</evidence>
<dbReference type="CDD" id="cd07343">
    <property type="entry name" value="M48A_Zmpste24p_like"/>
    <property type="match status" value="1"/>
</dbReference>
<dbReference type="EC" id="3.4.24.84" evidence="15"/>
<dbReference type="FunFam" id="3.30.2010.10:FF:000002">
    <property type="entry name" value="CAAX prenyl protease"/>
    <property type="match status" value="1"/>
</dbReference>
<feature type="active site" evidence="13">
    <location>
        <position position="299"/>
    </location>
</feature>
<dbReference type="AlphaFoldDB" id="A0A8K0NKU3"/>
<feature type="binding site" evidence="14">
    <location>
        <position position="298"/>
    </location>
    <ligand>
        <name>Zn(2+)</name>
        <dbReference type="ChEBI" id="CHEBI:29105"/>
        <note>catalytic</note>
    </ligand>
</feature>
<evidence type="ECO:0000259" key="17">
    <source>
        <dbReference type="Pfam" id="PF16491"/>
    </source>
</evidence>
<dbReference type="InterPro" id="IPR032456">
    <property type="entry name" value="Peptidase_M48_N"/>
</dbReference>
<keyword evidence="6 15" id="KW-0256">Endoplasmic reticulum</keyword>
<dbReference type="OrthoDB" id="360839at2759"/>
<keyword evidence="19" id="KW-1185">Reference proteome</keyword>
<feature type="transmembrane region" description="Helical" evidence="15">
    <location>
        <begin position="311"/>
        <end position="331"/>
    </location>
</feature>
<keyword evidence="10 15" id="KW-0472">Membrane</keyword>
<accession>A0A8K0NKU3</accession>
<evidence type="ECO:0000256" key="13">
    <source>
        <dbReference type="PIRSR" id="PIRSR627057-1"/>
    </source>
</evidence>
<dbReference type="GO" id="GO:0004222">
    <property type="term" value="F:metalloendopeptidase activity"/>
    <property type="evidence" value="ECO:0007669"/>
    <property type="project" value="UniProtKB-UniRule"/>
</dbReference>
<evidence type="ECO:0000256" key="9">
    <source>
        <dbReference type="ARBA" id="ARBA00023049"/>
    </source>
</evidence>
<dbReference type="GO" id="GO:0071586">
    <property type="term" value="P:CAAX-box protein processing"/>
    <property type="evidence" value="ECO:0007669"/>
    <property type="project" value="UniProtKB-UniRule"/>
</dbReference>
<comment type="similarity">
    <text evidence="12 15">Belongs to the peptidase M48A family.</text>
</comment>
<comment type="subcellular location">
    <subcellularLocation>
        <location evidence="1 15">Endoplasmic reticulum membrane</location>
        <topology evidence="1 15">Multi-pass membrane protein</topology>
    </subcellularLocation>
</comment>
<evidence type="ECO:0000256" key="14">
    <source>
        <dbReference type="PIRSR" id="PIRSR627057-2"/>
    </source>
</evidence>
<comment type="caution">
    <text evidence="18">The sequence shown here is derived from an EMBL/GenBank/DDBJ whole genome shotgun (WGS) entry which is preliminary data.</text>
</comment>
<evidence type="ECO:0000256" key="11">
    <source>
        <dbReference type="ARBA" id="ARBA00044456"/>
    </source>
</evidence>
<evidence type="ECO:0000256" key="12">
    <source>
        <dbReference type="ARBA" id="ARBA00060927"/>
    </source>
</evidence>
<feature type="binding site" evidence="14">
    <location>
        <position position="382"/>
    </location>
    <ligand>
        <name>Zn(2+)</name>
        <dbReference type="ChEBI" id="CHEBI:29105"/>
        <note>catalytic</note>
    </ligand>
</feature>
<evidence type="ECO:0000256" key="10">
    <source>
        <dbReference type="ARBA" id="ARBA00023136"/>
    </source>
</evidence>
<evidence type="ECO:0000256" key="1">
    <source>
        <dbReference type="ARBA" id="ARBA00004477"/>
    </source>
</evidence>
<feature type="transmembrane region" description="Helical" evidence="15">
    <location>
        <begin position="195"/>
        <end position="218"/>
    </location>
</feature>
<evidence type="ECO:0000256" key="3">
    <source>
        <dbReference type="ARBA" id="ARBA00022692"/>
    </source>
</evidence>